<feature type="compositionally biased region" description="Basic and acidic residues" evidence="1">
    <location>
        <begin position="450"/>
        <end position="460"/>
    </location>
</feature>
<accession>A0A077RC43</accession>
<sequence length="486" mass="53259">MSFLFTTINIEELPPHHTALDSIQSLLPSSIEEDQDDPRSLLYLFDDNDFERAAAFLALDKARQQAHAAAEAVAVADMRQQSISALASRLRQLLDEDDELVDMLGRRILATRGYQINDLWQPHCHYHRHDPQHYQYDPHRGNGYQQAPASRTPDHEYTTIRQTRFPDVHAAWDGFADQERSLSDYDRASPSIHTAPVLLHGHAHRQPSTTQRTAIASHSAAARPSRSSTGAATQARIAIHPLTGVPMLLVKRDSEVDEGTSGHDVPAMSQGHESDDDDDVDADVDEWAIHDESDLDWLGRELLHRQSGDPVWILGTNQDVVSKPDPIPKIPQASNQSMPVSAPSSAAQQRAQKRIVPATPTLPVHVEEADSDHELASVAGGLNPCTGETGANLSSASRRVAAALAQAALVTPEPAQQAGSIRDKPRRQQRAATVMSESEEEQLETVGRPVESDHESRAEGGDVSSLNDRPRKTVKVVDLREGSGFG</sequence>
<reference evidence="2" key="1">
    <citation type="journal article" date="2014" name="Genome Biol. Evol.">
        <title>Gene Loss Rather Than Gene Gain Is Associated with a Host Jump from Monocots to Dicots in the Smut Fungus Melanopsichium pennsylvanicum.</title>
        <authorList>
            <person name="Sharma R."/>
            <person name="Mishra B."/>
            <person name="Runge F."/>
            <person name="Thines M."/>
        </authorList>
    </citation>
    <scope>NUCLEOTIDE SEQUENCE</scope>
    <source>
        <strain evidence="2">4</strain>
    </source>
</reference>
<feature type="region of interest" description="Disordered" evidence="1">
    <location>
        <begin position="254"/>
        <end position="280"/>
    </location>
</feature>
<feature type="region of interest" description="Disordered" evidence="1">
    <location>
        <begin position="413"/>
        <end position="486"/>
    </location>
</feature>
<dbReference type="AlphaFoldDB" id="A0A077RC43"/>
<protein>
    <submittedName>
        <fullName evidence="2">Uncharacterized protein</fullName>
    </submittedName>
</protein>
<feature type="region of interest" description="Disordered" evidence="1">
    <location>
        <begin position="204"/>
        <end position="231"/>
    </location>
</feature>
<feature type="compositionally biased region" description="Low complexity" evidence="1">
    <location>
        <begin position="212"/>
        <end position="231"/>
    </location>
</feature>
<feature type="compositionally biased region" description="Basic and acidic residues" evidence="1">
    <location>
        <begin position="468"/>
        <end position="486"/>
    </location>
</feature>
<name>A0A077RC43_9BASI</name>
<dbReference type="EMBL" id="HG529705">
    <property type="protein sequence ID" value="CDI56912.1"/>
    <property type="molecule type" value="Genomic_DNA"/>
</dbReference>
<evidence type="ECO:0000256" key="1">
    <source>
        <dbReference type="SAM" id="MobiDB-lite"/>
    </source>
</evidence>
<evidence type="ECO:0000313" key="2">
    <source>
        <dbReference type="EMBL" id="CDI56912.1"/>
    </source>
</evidence>
<organism evidence="2">
    <name type="scientific">Melanopsichium pennsylvanicum 4</name>
    <dbReference type="NCBI Taxonomy" id="1398559"/>
    <lineage>
        <taxon>Eukaryota</taxon>
        <taxon>Fungi</taxon>
        <taxon>Dikarya</taxon>
        <taxon>Basidiomycota</taxon>
        <taxon>Ustilaginomycotina</taxon>
        <taxon>Ustilaginomycetes</taxon>
        <taxon>Ustilaginales</taxon>
        <taxon>Ustilaginaceae</taxon>
        <taxon>Melanopsichium</taxon>
    </lineage>
</organism>
<proteinExistence type="predicted"/>